<dbReference type="Pfam" id="PF00622">
    <property type="entry name" value="SPRY"/>
    <property type="match status" value="1"/>
</dbReference>
<proteinExistence type="predicted"/>
<dbReference type="SUPFAM" id="SSF52047">
    <property type="entry name" value="RNI-like"/>
    <property type="match status" value="1"/>
</dbReference>
<feature type="non-terminal residue" evidence="4">
    <location>
        <position position="1"/>
    </location>
</feature>
<dbReference type="Pfam" id="PF13516">
    <property type="entry name" value="LRR_6"/>
    <property type="match status" value="2"/>
</dbReference>
<protein>
    <recommendedName>
        <fullName evidence="3">B30.2/SPRY domain-containing protein</fullName>
    </recommendedName>
</protein>
<name>A0ABU7DBR7_9TELE</name>
<keyword evidence="2" id="KW-0677">Repeat</keyword>
<dbReference type="EMBL" id="JAHUTJ010018096">
    <property type="protein sequence ID" value="MED6271314.1"/>
    <property type="molecule type" value="Genomic_DNA"/>
</dbReference>
<dbReference type="PROSITE" id="PS50188">
    <property type="entry name" value="B302_SPRY"/>
    <property type="match status" value="1"/>
</dbReference>
<dbReference type="Gene3D" id="2.60.120.920">
    <property type="match status" value="1"/>
</dbReference>
<dbReference type="SMART" id="SM00449">
    <property type="entry name" value="SPRY"/>
    <property type="match status" value="1"/>
</dbReference>
<dbReference type="InterPro" id="IPR013320">
    <property type="entry name" value="ConA-like_dom_sf"/>
</dbReference>
<dbReference type="SMART" id="SM00589">
    <property type="entry name" value="PRY"/>
    <property type="match status" value="1"/>
</dbReference>
<dbReference type="Gene3D" id="3.80.10.10">
    <property type="entry name" value="Ribonuclease Inhibitor"/>
    <property type="match status" value="1"/>
</dbReference>
<dbReference type="Pfam" id="PF13765">
    <property type="entry name" value="PRY"/>
    <property type="match status" value="1"/>
</dbReference>
<accession>A0ABU7DBR7</accession>
<organism evidence="4 5">
    <name type="scientific">Characodon lateralis</name>
    <dbReference type="NCBI Taxonomy" id="208331"/>
    <lineage>
        <taxon>Eukaryota</taxon>
        <taxon>Metazoa</taxon>
        <taxon>Chordata</taxon>
        <taxon>Craniata</taxon>
        <taxon>Vertebrata</taxon>
        <taxon>Euteleostomi</taxon>
        <taxon>Actinopterygii</taxon>
        <taxon>Neopterygii</taxon>
        <taxon>Teleostei</taxon>
        <taxon>Neoteleostei</taxon>
        <taxon>Acanthomorphata</taxon>
        <taxon>Ovalentaria</taxon>
        <taxon>Atherinomorphae</taxon>
        <taxon>Cyprinodontiformes</taxon>
        <taxon>Goodeidae</taxon>
        <taxon>Characodon</taxon>
    </lineage>
</organism>
<dbReference type="InterPro" id="IPR003877">
    <property type="entry name" value="SPRY_dom"/>
</dbReference>
<sequence length="312" mass="34663">LTGCNLSERSCKVLASVLRSQPSNLRQLDLSNNDLLDSGVKLLSSGLKSPHCRLETLRLSGCLITQEGCAVLASVLSSNQSHLKELDLSYNHPGETGLRILSDIKTLKTVRKEPAGVQWLKPGLKKYSCQLTIDTNTMNKILKLSEDNRKVTRVWEAQAYPDHPDRFDLSPQLLCETPLTGRCYWEVEWRGDVSIAVTDRRIGRKENDEGCVFGENDLSWCLSCFKGGYSVSSNDTVTTLSTSCSHSYLMSDRVGVYVDVPAGTLSFYRVSSNTLVHLYTFNTTFTEPLYAGFGFSFQFKPGFNAVTSVLLC</sequence>
<evidence type="ECO:0000259" key="3">
    <source>
        <dbReference type="PROSITE" id="PS50188"/>
    </source>
</evidence>
<evidence type="ECO:0000256" key="2">
    <source>
        <dbReference type="ARBA" id="ARBA00022737"/>
    </source>
</evidence>
<dbReference type="InterPro" id="IPR001870">
    <property type="entry name" value="B30.2/SPRY"/>
</dbReference>
<keyword evidence="5" id="KW-1185">Reference proteome</keyword>
<comment type="caution">
    <text evidence="4">The sequence shown here is derived from an EMBL/GenBank/DDBJ whole genome shotgun (WGS) entry which is preliminary data.</text>
</comment>
<dbReference type="CDD" id="cd16040">
    <property type="entry name" value="SPRY_PRY_SNTX"/>
    <property type="match status" value="1"/>
</dbReference>
<dbReference type="SUPFAM" id="SSF49899">
    <property type="entry name" value="Concanavalin A-like lectins/glucanases"/>
    <property type="match status" value="1"/>
</dbReference>
<evidence type="ECO:0000313" key="5">
    <source>
        <dbReference type="Proteomes" id="UP001352852"/>
    </source>
</evidence>
<evidence type="ECO:0000313" key="4">
    <source>
        <dbReference type="EMBL" id="MED6271314.1"/>
    </source>
</evidence>
<gene>
    <name evidence="4" type="ORF">CHARACLAT_019021</name>
</gene>
<dbReference type="PANTHER" id="PTHR24106">
    <property type="entry name" value="NACHT, LRR AND CARD DOMAINS-CONTAINING"/>
    <property type="match status" value="1"/>
</dbReference>
<dbReference type="SMART" id="SM00368">
    <property type="entry name" value="LRR_RI"/>
    <property type="match status" value="3"/>
</dbReference>
<dbReference type="PRINTS" id="PR01407">
    <property type="entry name" value="BUTYPHLNCDUF"/>
</dbReference>
<dbReference type="InterPro" id="IPR051261">
    <property type="entry name" value="NLR"/>
</dbReference>
<dbReference type="InterPro" id="IPR001611">
    <property type="entry name" value="Leu-rich_rpt"/>
</dbReference>
<feature type="domain" description="B30.2/SPRY" evidence="3">
    <location>
        <begin position="111"/>
        <end position="311"/>
    </location>
</feature>
<dbReference type="InterPro" id="IPR043136">
    <property type="entry name" value="B30.2/SPRY_sf"/>
</dbReference>
<keyword evidence="1" id="KW-0433">Leucine-rich repeat</keyword>
<evidence type="ECO:0000256" key="1">
    <source>
        <dbReference type="ARBA" id="ARBA00022614"/>
    </source>
</evidence>
<dbReference type="Proteomes" id="UP001352852">
    <property type="component" value="Unassembled WGS sequence"/>
</dbReference>
<dbReference type="InterPro" id="IPR003879">
    <property type="entry name" value="Butyrophylin_SPRY"/>
</dbReference>
<dbReference type="InterPro" id="IPR032675">
    <property type="entry name" value="LRR_dom_sf"/>
</dbReference>
<reference evidence="4 5" key="1">
    <citation type="submission" date="2021-06" db="EMBL/GenBank/DDBJ databases">
        <authorList>
            <person name="Palmer J.M."/>
        </authorList>
    </citation>
    <scope>NUCLEOTIDE SEQUENCE [LARGE SCALE GENOMIC DNA]</scope>
    <source>
        <strain evidence="4 5">CL_MEX2019</strain>
        <tissue evidence="4">Muscle</tissue>
    </source>
</reference>
<dbReference type="InterPro" id="IPR006574">
    <property type="entry name" value="PRY"/>
</dbReference>